<dbReference type="SUPFAM" id="SSF46689">
    <property type="entry name" value="Homeodomain-like"/>
    <property type="match status" value="2"/>
</dbReference>
<name>A0A2T1BZB4_9CYAN</name>
<dbReference type="Pfam" id="PF12833">
    <property type="entry name" value="HTH_18"/>
    <property type="match status" value="1"/>
</dbReference>
<dbReference type="InterPro" id="IPR050204">
    <property type="entry name" value="AraC_XylS_family_regulators"/>
</dbReference>
<reference evidence="5 6" key="2">
    <citation type="submission" date="2018-03" db="EMBL/GenBank/DDBJ databases">
        <title>The ancient ancestry and fast evolution of plastids.</title>
        <authorList>
            <person name="Moore K.R."/>
            <person name="Magnabosco C."/>
            <person name="Momper L."/>
            <person name="Gold D.A."/>
            <person name="Bosak T."/>
            <person name="Fournier G.P."/>
        </authorList>
    </citation>
    <scope>NUCLEOTIDE SEQUENCE [LARGE SCALE GENOMIC DNA]</scope>
    <source>
        <strain evidence="5 6">CCAP 1448/3</strain>
    </source>
</reference>
<dbReference type="InterPro" id="IPR018060">
    <property type="entry name" value="HTH_AraC"/>
</dbReference>
<protein>
    <submittedName>
        <fullName evidence="5">AraC family transcriptional regulator</fullName>
    </submittedName>
</protein>
<dbReference type="InterPro" id="IPR009057">
    <property type="entry name" value="Homeodomain-like_sf"/>
</dbReference>
<comment type="caution">
    <text evidence="5">The sequence shown here is derived from an EMBL/GenBank/DDBJ whole genome shotgun (WGS) entry which is preliminary data.</text>
</comment>
<dbReference type="PROSITE" id="PS01124">
    <property type="entry name" value="HTH_ARAC_FAMILY_2"/>
    <property type="match status" value="1"/>
</dbReference>
<gene>
    <name evidence="5" type="ORF">C7B64_19540</name>
</gene>
<keyword evidence="1" id="KW-0805">Transcription regulation</keyword>
<evidence type="ECO:0000256" key="1">
    <source>
        <dbReference type="ARBA" id="ARBA00023015"/>
    </source>
</evidence>
<keyword evidence="3" id="KW-0804">Transcription</keyword>
<evidence type="ECO:0000256" key="3">
    <source>
        <dbReference type="ARBA" id="ARBA00023163"/>
    </source>
</evidence>
<dbReference type="AlphaFoldDB" id="A0A2T1BZB4"/>
<dbReference type="Gene3D" id="1.10.10.60">
    <property type="entry name" value="Homeodomain-like"/>
    <property type="match status" value="1"/>
</dbReference>
<dbReference type="InterPro" id="IPR018062">
    <property type="entry name" value="HTH_AraC-typ_CS"/>
</dbReference>
<proteinExistence type="predicted"/>
<keyword evidence="6" id="KW-1185">Reference proteome</keyword>
<evidence type="ECO:0000256" key="2">
    <source>
        <dbReference type="ARBA" id="ARBA00023125"/>
    </source>
</evidence>
<dbReference type="OrthoDB" id="516574at2"/>
<dbReference type="GO" id="GO:0003700">
    <property type="term" value="F:DNA-binding transcription factor activity"/>
    <property type="evidence" value="ECO:0007669"/>
    <property type="project" value="InterPro"/>
</dbReference>
<dbReference type="SMART" id="SM00342">
    <property type="entry name" value="HTH_ARAC"/>
    <property type="match status" value="1"/>
</dbReference>
<organism evidence="5 6">
    <name type="scientific">Merismopedia glauca CCAP 1448/3</name>
    <dbReference type="NCBI Taxonomy" id="1296344"/>
    <lineage>
        <taxon>Bacteria</taxon>
        <taxon>Bacillati</taxon>
        <taxon>Cyanobacteriota</taxon>
        <taxon>Cyanophyceae</taxon>
        <taxon>Synechococcales</taxon>
        <taxon>Merismopediaceae</taxon>
        <taxon>Merismopedia</taxon>
    </lineage>
</organism>
<evidence type="ECO:0000259" key="4">
    <source>
        <dbReference type="PROSITE" id="PS01124"/>
    </source>
</evidence>
<dbReference type="RefSeq" id="WP_106290501.1">
    <property type="nucleotide sequence ID" value="NZ_CAWNTC010000156.1"/>
</dbReference>
<sequence>MLKSLKHLKSCQTIRYKFAIPPVISSCKAGWNKLQLELYRQPASWIPEYSPPHHVICVNTGNPVTLERRVDGRSLTIDALPAGDIGIYPANLCQAFQWYQDAECIQLYLEPTLLTQTAAELCLNNDIELVTQLKPALDPLIYQIALALKTSLEIDGTSSKLYADAMANALAVHLLSRYSTSKPSLPQQPSGGLSDKQLKQVTEYIDEYLARNLSLAELANVAQLSSYHFTRLFKRSIGIAPHQYHIRCRIDRAKQLLLEKKLNLAEIAYGVGFASQGHLNYHFKRVVGMTPKAFLRHQ</sequence>
<dbReference type="PROSITE" id="PS00041">
    <property type="entry name" value="HTH_ARAC_FAMILY_1"/>
    <property type="match status" value="1"/>
</dbReference>
<dbReference type="EMBL" id="PVWJ01000123">
    <property type="protein sequence ID" value="PSB01213.1"/>
    <property type="molecule type" value="Genomic_DNA"/>
</dbReference>
<evidence type="ECO:0000313" key="6">
    <source>
        <dbReference type="Proteomes" id="UP000238762"/>
    </source>
</evidence>
<dbReference type="PANTHER" id="PTHR46796:SF6">
    <property type="entry name" value="ARAC SUBFAMILY"/>
    <property type="match status" value="1"/>
</dbReference>
<accession>A0A2T1BZB4</accession>
<reference evidence="5 6" key="1">
    <citation type="submission" date="2018-02" db="EMBL/GenBank/DDBJ databases">
        <authorList>
            <person name="Cohen D.B."/>
            <person name="Kent A.D."/>
        </authorList>
    </citation>
    <scope>NUCLEOTIDE SEQUENCE [LARGE SCALE GENOMIC DNA]</scope>
    <source>
        <strain evidence="5 6">CCAP 1448/3</strain>
    </source>
</reference>
<dbReference type="PANTHER" id="PTHR46796">
    <property type="entry name" value="HTH-TYPE TRANSCRIPTIONAL ACTIVATOR RHAS-RELATED"/>
    <property type="match status" value="1"/>
</dbReference>
<keyword evidence="2" id="KW-0238">DNA-binding</keyword>
<feature type="domain" description="HTH araC/xylS-type" evidence="4">
    <location>
        <begin position="199"/>
        <end position="297"/>
    </location>
</feature>
<evidence type="ECO:0000313" key="5">
    <source>
        <dbReference type="EMBL" id="PSB01213.1"/>
    </source>
</evidence>
<dbReference type="GO" id="GO:0043565">
    <property type="term" value="F:sequence-specific DNA binding"/>
    <property type="evidence" value="ECO:0007669"/>
    <property type="project" value="InterPro"/>
</dbReference>
<dbReference type="Proteomes" id="UP000238762">
    <property type="component" value="Unassembled WGS sequence"/>
</dbReference>